<feature type="transmembrane region" description="Helical" evidence="1">
    <location>
        <begin position="178"/>
        <end position="194"/>
    </location>
</feature>
<keyword evidence="1" id="KW-1133">Transmembrane helix</keyword>
<gene>
    <name evidence="2" type="ORF">G3M99_14535</name>
</gene>
<evidence type="ECO:0000313" key="2">
    <source>
        <dbReference type="EMBL" id="NEU06050.1"/>
    </source>
</evidence>
<reference evidence="2 3" key="1">
    <citation type="submission" date="2020-02" db="EMBL/GenBank/DDBJ databases">
        <title>Genome assembly of a novel Clostridium senegalense strain.</title>
        <authorList>
            <person name="Gupta T.B."/>
            <person name="Jauregui R."/>
            <person name="Maclean P."/>
            <person name="Nawarathana A."/>
            <person name="Brightwell G."/>
        </authorList>
    </citation>
    <scope>NUCLEOTIDE SEQUENCE [LARGE SCALE GENOMIC DNA]</scope>
    <source>
        <strain evidence="2 3">AGRFS4</strain>
    </source>
</reference>
<organism evidence="2 3">
    <name type="scientific">Clostridium senegalense</name>
    <dbReference type="NCBI Taxonomy" id="1465809"/>
    <lineage>
        <taxon>Bacteria</taxon>
        <taxon>Bacillati</taxon>
        <taxon>Bacillota</taxon>
        <taxon>Clostridia</taxon>
        <taxon>Eubacteriales</taxon>
        <taxon>Clostridiaceae</taxon>
        <taxon>Clostridium</taxon>
    </lineage>
</organism>
<proteinExistence type="predicted"/>
<evidence type="ECO:0000313" key="3">
    <source>
        <dbReference type="Proteomes" id="UP000481872"/>
    </source>
</evidence>
<feature type="transmembrane region" description="Helical" evidence="1">
    <location>
        <begin position="145"/>
        <end position="166"/>
    </location>
</feature>
<keyword evidence="3" id="KW-1185">Reference proteome</keyword>
<evidence type="ECO:0000256" key="1">
    <source>
        <dbReference type="SAM" id="Phobius"/>
    </source>
</evidence>
<feature type="transmembrane region" description="Helical" evidence="1">
    <location>
        <begin position="108"/>
        <end position="139"/>
    </location>
</feature>
<dbReference type="Proteomes" id="UP000481872">
    <property type="component" value="Unassembled WGS sequence"/>
</dbReference>
<feature type="transmembrane region" description="Helical" evidence="1">
    <location>
        <begin position="84"/>
        <end position="101"/>
    </location>
</feature>
<feature type="transmembrane region" description="Helical" evidence="1">
    <location>
        <begin position="28"/>
        <end position="48"/>
    </location>
</feature>
<comment type="caution">
    <text evidence="2">The sequence shown here is derived from an EMBL/GenBank/DDBJ whole genome shotgun (WGS) entry which is preliminary data.</text>
</comment>
<name>A0A6M0H5R4_9CLOT</name>
<feature type="transmembrane region" description="Helical" evidence="1">
    <location>
        <begin position="206"/>
        <end position="225"/>
    </location>
</feature>
<dbReference type="Pfam" id="PF05857">
    <property type="entry name" value="TraX"/>
    <property type="match status" value="1"/>
</dbReference>
<keyword evidence="1" id="KW-0812">Transmembrane</keyword>
<accession>A0A6M0H5R4</accession>
<sequence>MFMDAFVIKIIAMILMVFDHVGSNFSGIPMWFNFIGRVVSPIFFYFIVEGFFHTKSKIKYMGRLFGSALIMQIIGVVFHIHNNIFLSLALAVLLMYVIDYTKNSKKYILGIVCSLAVIVASFFTEASIFGVGMTLIFYFLRDNKIIMSLTYGIFSLLICGVFSAIGSGNAYEQLIMNDPQWMMVFSIIFILLYNGKRGINNKFSKYLFYIFYPLHLVIIKIIAMFI</sequence>
<dbReference type="InterPro" id="IPR008875">
    <property type="entry name" value="TraX"/>
</dbReference>
<dbReference type="EMBL" id="JAAGPU010000031">
    <property type="protein sequence ID" value="NEU06050.1"/>
    <property type="molecule type" value="Genomic_DNA"/>
</dbReference>
<keyword evidence="1" id="KW-0472">Membrane</keyword>
<dbReference type="AlphaFoldDB" id="A0A6M0H5R4"/>
<feature type="transmembrane region" description="Helical" evidence="1">
    <location>
        <begin position="5"/>
        <end position="22"/>
    </location>
</feature>
<protein>
    <submittedName>
        <fullName evidence="2">Conjugal transfer protein TraX</fullName>
    </submittedName>
</protein>
<dbReference type="RefSeq" id="WP_199870614.1">
    <property type="nucleotide sequence ID" value="NZ_JAAGPU010000031.1"/>
</dbReference>